<dbReference type="Proteomes" id="UP000297737">
    <property type="component" value="Unassembled WGS sequence"/>
</dbReference>
<accession>A0A4Y9EQR4</accession>
<feature type="domain" description="TauD/TfdA-like" evidence="4">
    <location>
        <begin position="24"/>
        <end position="305"/>
    </location>
</feature>
<sequence length="319" mass="34577">MSPREFSATIEAFEGGGTVSMLPWVDANLGEVKAMLASQGAVLLRNFADSAGDDLAETVLGRIGNELLDDAYWSTPRKGVKGKTFTATEMASNRTIALHSEMAYMPAWPRLVAFHALIVAETGGETTVCDLDAASALMGDVAAKFAAQDIIYQRSFHKGIDIPWQTAFRTEDRADVDEVAARNGMTVRWLDNGVLQTEHRAQGTVADEAGRPLWFNQAHVFHASSLGPARAQLEKLVGADKLPRNAIFADRTPIADADMAKVQDAFNTTTCAMAWQPGDVLVLDNMRFAHGRAPFTGARKLHVAMADAQTVRTRTPLFG</sequence>
<reference evidence="5 6" key="1">
    <citation type="submission" date="2019-02" db="EMBL/GenBank/DDBJ databases">
        <title>Polymorphobacter sp. isolated from the lake at the Tibet of China.</title>
        <authorList>
            <person name="Li A."/>
        </authorList>
    </citation>
    <scope>NUCLEOTIDE SEQUENCE [LARGE SCALE GENOMIC DNA]</scope>
    <source>
        <strain evidence="5 6">DJ1R-1</strain>
    </source>
</reference>
<evidence type="ECO:0000313" key="5">
    <source>
        <dbReference type="EMBL" id="TFU05934.1"/>
    </source>
</evidence>
<dbReference type="GO" id="GO:0017000">
    <property type="term" value="P:antibiotic biosynthetic process"/>
    <property type="evidence" value="ECO:0007669"/>
    <property type="project" value="UniProtKB-KW"/>
</dbReference>
<comment type="caution">
    <text evidence="5">The sequence shown here is derived from an EMBL/GenBank/DDBJ whole genome shotgun (WGS) entry which is preliminary data.</text>
</comment>
<dbReference type="InterPro" id="IPR003819">
    <property type="entry name" value="TauD/TfdA-like"/>
</dbReference>
<dbReference type="SUPFAM" id="SSF51197">
    <property type="entry name" value="Clavaminate synthase-like"/>
    <property type="match status" value="1"/>
</dbReference>
<dbReference type="AlphaFoldDB" id="A0A4Y9EQR4"/>
<dbReference type="InterPro" id="IPR042098">
    <property type="entry name" value="TauD-like_sf"/>
</dbReference>
<dbReference type="EMBL" id="SIHO01000001">
    <property type="protein sequence ID" value="TFU05934.1"/>
    <property type="molecule type" value="Genomic_DNA"/>
</dbReference>
<evidence type="ECO:0000313" key="6">
    <source>
        <dbReference type="Proteomes" id="UP000297737"/>
    </source>
</evidence>
<dbReference type="PANTHER" id="PTHR10696:SF56">
    <property type="entry name" value="TAUD_TFDA-LIKE DOMAIN-CONTAINING PROTEIN"/>
    <property type="match status" value="1"/>
</dbReference>
<gene>
    <name evidence="5" type="ORF">EUV02_02610</name>
</gene>
<organism evidence="5 6">
    <name type="scientific">Glacieibacterium arshaanense</name>
    <dbReference type="NCBI Taxonomy" id="2511025"/>
    <lineage>
        <taxon>Bacteria</taxon>
        <taxon>Pseudomonadati</taxon>
        <taxon>Pseudomonadota</taxon>
        <taxon>Alphaproteobacteria</taxon>
        <taxon>Sphingomonadales</taxon>
        <taxon>Sphingosinicellaceae</taxon>
        <taxon>Glacieibacterium</taxon>
    </lineage>
</organism>
<protein>
    <submittedName>
        <fullName evidence="5">TauD/TfdA family dioxygenase</fullName>
    </submittedName>
</protein>
<keyword evidence="5" id="KW-0223">Dioxygenase</keyword>
<keyword evidence="3" id="KW-0045">Antibiotic biosynthesis</keyword>
<dbReference type="PANTHER" id="PTHR10696">
    <property type="entry name" value="GAMMA-BUTYROBETAINE HYDROXYLASE-RELATED"/>
    <property type="match status" value="1"/>
</dbReference>
<evidence type="ECO:0000256" key="3">
    <source>
        <dbReference type="ARBA" id="ARBA00023194"/>
    </source>
</evidence>
<evidence type="ECO:0000256" key="2">
    <source>
        <dbReference type="ARBA" id="ARBA00023002"/>
    </source>
</evidence>
<dbReference type="InterPro" id="IPR050411">
    <property type="entry name" value="AlphaKG_dependent_hydroxylases"/>
</dbReference>
<evidence type="ECO:0000256" key="1">
    <source>
        <dbReference type="ARBA" id="ARBA00001954"/>
    </source>
</evidence>
<keyword evidence="2" id="KW-0560">Oxidoreductase</keyword>
<proteinExistence type="predicted"/>
<comment type="cofactor">
    <cofactor evidence="1">
        <name>Fe(2+)</name>
        <dbReference type="ChEBI" id="CHEBI:29033"/>
    </cofactor>
</comment>
<dbReference type="Gene3D" id="3.60.130.10">
    <property type="entry name" value="Clavaminate synthase-like"/>
    <property type="match status" value="1"/>
</dbReference>
<dbReference type="RefSeq" id="WP_135244658.1">
    <property type="nucleotide sequence ID" value="NZ_SIHO01000001.1"/>
</dbReference>
<name>A0A4Y9EQR4_9SPHN</name>
<dbReference type="Pfam" id="PF02668">
    <property type="entry name" value="TauD"/>
    <property type="match status" value="1"/>
</dbReference>
<dbReference type="OrthoDB" id="9769888at2"/>
<evidence type="ECO:0000259" key="4">
    <source>
        <dbReference type="Pfam" id="PF02668"/>
    </source>
</evidence>
<keyword evidence="6" id="KW-1185">Reference proteome</keyword>
<dbReference type="GO" id="GO:0016706">
    <property type="term" value="F:2-oxoglutarate-dependent dioxygenase activity"/>
    <property type="evidence" value="ECO:0007669"/>
    <property type="project" value="UniProtKB-ARBA"/>
</dbReference>